<dbReference type="GO" id="GO:0003677">
    <property type="term" value="F:DNA binding"/>
    <property type="evidence" value="ECO:0007669"/>
    <property type="project" value="UniProtKB-KW"/>
</dbReference>
<keyword evidence="3" id="KW-0804">Transcription</keyword>
<reference evidence="5 6" key="1">
    <citation type="submission" date="2017-07" db="EMBL/GenBank/DDBJ databases">
        <title>Isolation and whole genome analysis of endospore-forming bacteria from heroin.</title>
        <authorList>
            <person name="Kalinowski J."/>
            <person name="Ahrens B."/>
            <person name="Al-Dilaimi A."/>
            <person name="Winkler A."/>
            <person name="Wibberg D."/>
            <person name="Schleenbecker U."/>
            <person name="Ruckert C."/>
            <person name="Wolfel R."/>
            <person name="Grass G."/>
        </authorList>
    </citation>
    <scope>NUCLEOTIDE SEQUENCE [LARGE SCALE GENOMIC DNA]</scope>
    <source>
        <strain evidence="5 6">7539</strain>
    </source>
</reference>
<dbReference type="PANTHER" id="PTHR44846:SF1">
    <property type="entry name" value="MANNOSYL-D-GLYCERATE TRANSPORT_METABOLISM SYSTEM REPRESSOR MNGR-RELATED"/>
    <property type="match status" value="1"/>
</dbReference>
<feature type="domain" description="HTH gntR-type" evidence="4">
    <location>
        <begin position="5"/>
        <end position="73"/>
    </location>
</feature>
<dbReference type="PANTHER" id="PTHR44846">
    <property type="entry name" value="MANNOSYL-D-GLYCERATE TRANSPORT/METABOLISM SYSTEM REPRESSOR MNGR-RELATED"/>
    <property type="match status" value="1"/>
</dbReference>
<dbReference type="InterPro" id="IPR011663">
    <property type="entry name" value="UTRA"/>
</dbReference>
<dbReference type="SMART" id="SM00345">
    <property type="entry name" value="HTH_GNTR"/>
    <property type="match status" value="1"/>
</dbReference>
<dbReference type="SMART" id="SM00866">
    <property type="entry name" value="UTRA"/>
    <property type="match status" value="1"/>
</dbReference>
<dbReference type="Pfam" id="PF00392">
    <property type="entry name" value="GntR"/>
    <property type="match status" value="1"/>
</dbReference>
<dbReference type="Gene3D" id="1.10.10.10">
    <property type="entry name" value="Winged helix-like DNA-binding domain superfamily/Winged helix DNA-binding domain"/>
    <property type="match status" value="1"/>
</dbReference>
<keyword evidence="1" id="KW-0805">Transcription regulation</keyword>
<evidence type="ECO:0000259" key="4">
    <source>
        <dbReference type="PROSITE" id="PS50949"/>
    </source>
</evidence>
<accession>A0A268NZC6</accession>
<dbReference type="CDD" id="cd07377">
    <property type="entry name" value="WHTH_GntR"/>
    <property type="match status" value="1"/>
</dbReference>
<protein>
    <submittedName>
        <fullName evidence="5">GntR family transcriptional regulator</fullName>
    </submittedName>
</protein>
<dbReference type="EMBL" id="NPCC01000015">
    <property type="protein sequence ID" value="PAE88415.1"/>
    <property type="molecule type" value="Genomic_DNA"/>
</dbReference>
<evidence type="ECO:0000256" key="3">
    <source>
        <dbReference type="ARBA" id="ARBA00023163"/>
    </source>
</evidence>
<keyword evidence="2" id="KW-0238">DNA-binding</keyword>
<dbReference type="GO" id="GO:0003700">
    <property type="term" value="F:DNA-binding transcription factor activity"/>
    <property type="evidence" value="ECO:0007669"/>
    <property type="project" value="InterPro"/>
</dbReference>
<dbReference type="SUPFAM" id="SSF46785">
    <property type="entry name" value="Winged helix' DNA-binding domain"/>
    <property type="match status" value="1"/>
</dbReference>
<evidence type="ECO:0000256" key="2">
    <source>
        <dbReference type="ARBA" id="ARBA00023125"/>
    </source>
</evidence>
<sequence>MKEALPKYQVVKEYILAQIKKGVYLPHQIIESELELMEKLNVSRITIRRALEELVHDKVLTKKKGVGTFVNPLPKYTGFKPGVSFTLEAKNRGMRPSTELLQLTKVFADDKQAEDMQVAIGDPLWLVERIRYADNIAVSYELEYFDHHLVGDLTGEICKHSIYEFLEKKGLEYEFVDQKISAVLADETSSNHLGVPIGSPLISIKNIACLKNGKPFNVGFALYQTDSFYLMHTIYR</sequence>
<dbReference type="AlphaFoldDB" id="A0A268NZC6"/>
<dbReference type="InterPro" id="IPR000524">
    <property type="entry name" value="Tscrpt_reg_HTH_GntR"/>
</dbReference>
<dbReference type="Proteomes" id="UP000216207">
    <property type="component" value="Unassembled WGS sequence"/>
</dbReference>
<comment type="caution">
    <text evidence="5">The sequence shown here is derived from an EMBL/GenBank/DDBJ whole genome shotgun (WGS) entry which is preliminary data.</text>
</comment>
<dbReference type="InterPro" id="IPR036390">
    <property type="entry name" value="WH_DNA-bd_sf"/>
</dbReference>
<dbReference type="Pfam" id="PF07702">
    <property type="entry name" value="UTRA"/>
    <property type="match status" value="1"/>
</dbReference>
<dbReference type="Gene3D" id="3.40.1410.10">
    <property type="entry name" value="Chorismate lyase-like"/>
    <property type="match status" value="1"/>
</dbReference>
<evidence type="ECO:0000256" key="1">
    <source>
        <dbReference type="ARBA" id="ARBA00023015"/>
    </source>
</evidence>
<dbReference type="SUPFAM" id="SSF64288">
    <property type="entry name" value="Chorismate lyase-like"/>
    <property type="match status" value="1"/>
</dbReference>
<dbReference type="InterPro" id="IPR050679">
    <property type="entry name" value="Bact_HTH_transcr_reg"/>
</dbReference>
<name>A0A268NZC6_SHOCL</name>
<organism evidence="5 6">
    <name type="scientific">Shouchella clausii</name>
    <name type="common">Alkalihalobacillus clausii</name>
    <dbReference type="NCBI Taxonomy" id="79880"/>
    <lineage>
        <taxon>Bacteria</taxon>
        <taxon>Bacillati</taxon>
        <taxon>Bacillota</taxon>
        <taxon>Bacilli</taxon>
        <taxon>Bacillales</taxon>
        <taxon>Bacillaceae</taxon>
        <taxon>Shouchella</taxon>
    </lineage>
</organism>
<dbReference type="PRINTS" id="PR00035">
    <property type="entry name" value="HTHGNTR"/>
</dbReference>
<dbReference type="InterPro" id="IPR036388">
    <property type="entry name" value="WH-like_DNA-bd_sf"/>
</dbReference>
<dbReference type="GO" id="GO:0045892">
    <property type="term" value="P:negative regulation of DNA-templated transcription"/>
    <property type="evidence" value="ECO:0007669"/>
    <property type="project" value="TreeGrafter"/>
</dbReference>
<dbReference type="RefSeq" id="WP_063608204.1">
    <property type="nucleotide sequence ID" value="NZ_BOQS01000002.1"/>
</dbReference>
<dbReference type="InterPro" id="IPR028978">
    <property type="entry name" value="Chorismate_lyase_/UTRA_dom_sf"/>
</dbReference>
<gene>
    <name evidence="5" type="ORF">CHH72_12285</name>
</gene>
<dbReference type="PROSITE" id="PS50949">
    <property type="entry name" value="HTH_GNTR"/>
    <property type="match status" value="1"/>
</dbReference>
<evidence type="ECO:0000313" key="6">
    <source>
        <dbReference type="Proteomes" id="UP000216207"/>
    </source>
</evidence>
<evidence type="ECO:0000313" key="5">
    <source>
        <dbReference type="EMBL" id="PAE88415.1"/>
    </source>
</evidence>
<proteinExistence type="predicted"/>